<keyword evidence="4" id="KW-1185">Reference proteome</keyword>
<dbReference type="PRINTS" id="PR00111">
    <property type="entry name" value="ABHYDROLASE"/>
</dbReference>
<dbReference type="InterPro" id="IPR050266">
    <property type="entry name" value="AB_hydrolase_sf"/>
</dbReference>
<dbReference type="PIRSF" id="PIRSF017388">
    <property type="entry name" value="Esterase_lipase"/>
    <property type="match status" value="1"/>
</dbReference>
<dbReference type="Pfam" id="PF12146">
    <property type="entry name" value="Hydrolase_4"/>
    <property type="match status" value="1"/>
</dbReference>
<dbReference type="Proteomes" id="UP001162891">
    <property type="component" value="Chromosome"/>
</dbReference>
<dbReference type="PANTHER" id="PTHR43798">
    <property type="entry name" value="MONOACYLGLYCEROL LIPASE"/>
    <property type="match status" value="1"/>
</dbReference>
<dbReference type="EMBL" id="AP025591">
    <property type="protein sequence ID" value="BDG02170.1"/>
    <property type="molecule type" value="Genomic_DNA"/>
</dbReference>
<evidence type="ECO:0000313" key="3">
    <source>
        <dbReference type="EMBL" id="BDG02170.1"/>
    </source>
</evidence>
<dbReference type="SUPFAM" id="SSF53474">
    <property type="entry name" value="alpha/beta-Hydrolases"/>
    <property type="match status" value="1"/>
</dbReference>
<sequence length="293" mass="31209">MIRRAIGHGAEFDLPGGPDAVLLLHGLTGSTFEIHPVAERLHDAGLRCLAPLMAGHGGGPRELVGIPWTEWVAKASRDLARLEGARRTFVVGCSMGALVACALAHDHPERVDGLVLLAPALELHLQGKLGALLGRIPALRDVVFPKGAGSDVRDDEMRKRNPCMDGVPLAAVAELADLEEHVDRQLPGVAAPALVVAGGHDHTVTLAGAKRLARRIGSGPAELVVLPESWHLVGIDVERERCADEARRFLEGLPIPGRRTVPARRGAAARPNRRPLRGGGGGKRGKRRTPTRR</sequence>
<protein>
    <submittedName>
        <fullName evidence="3">Carboxylesterase</fullName>
    </submittedName>
</protein>
<reference evidence="4" key="1">
    <citation type="journal article" date="2022" name="Int. J. Syst. Evol. Microbiol.">
        <title>Anaeromyxobacter oryzae sp. nov., Anaeromyxobacter diazotrophicus sp. nov. and Anaeromyxobacter paludicola sp. nov., isolated from paddy soils.</title>
        <authorList>
            <person name="Itoh H."/>
            <person name="Xu Z."/>
            <person name="Mise K."/>
            <person name="Masuda Y."/>
            <person name="Ushijima N."/>
            <person name="Hayakawa C."/>
            <person name="Shiratori Y."/>
            <person name="Senoo K."/>
        </authorList>
    </citation>
    <scope>NUCLEOTIDE SEQUENCE [LARGE SCALE GENOMIC DNA]</scope>
    <source>
        <strain evidence="4">Red232</strain>
    </source>
</reference>
<dbReference type="Gene3D" id="3.40.50.1820">
    <property type="entry name" value="alpha/beta hydrolase"/>
    <property type="match status" value="1"/>
</dbReference>
<accession>A0ABN6MPE6</accession>
<dbReference type="RefSeq" id="WP_248359530.1">
    <property type="nucleotide sequence ID" value="NZ_AP025591.1"/>
</dbReference>
<gene>
    <name evidence="3" type="ORF">AMOR_11660</name>
</gene>
<evidence type="ECO:0000259" key="2">
    <source>
        <dbReference type="Pfam" id="PF12146"/>
    </source>
</evidence>
<dbReference type="InterPro" id="IPR012354">
    <property type="entry name" value="Esterase_lipase"/>
</dbReference>
<feature type="compositionally biased region" description="Low complexity" evidence="1">
    <location>
        <begin position="256"/>
        <end position="270"/>
    </location>
</feature>
<dbReference type="InterPro" id="IPR022742">
    <property type="entry name" value="Hydrolase_4"/>
</dbReference>
<proteinExistence type="predicted"/>
<evidence type="ECO:0000256" key="1">
    <source>
        <dbReference type="SAM" id="MobiDB-lite"/>
    </source>
</evidence>
<name>A0ABN6MPE6_9BACT</name>
<organism evidence="3 4">
    <name type="scientific">Anaeromyxobacter oryzae</name>
    <dbReference type="NCBI Taxonomy" id="2918170"/>
    <lineage>
        <taxon>Bacteria</taxon>
        <taxon>Pseudomonadati</taxon>
        <taxon>Myxococcota</taxon>
        <taxon>Myxococcia</taxon>
        <taxon>Myxococcales</taxon>
        <taxon>Cystobacterineae</taxon>
        <taxon>Anaeromyxobacteraceae</taxon>
        <taxon>Anaeromyxobacter</taxon>
    </lineage>
</organism>
<dbReference type="InterPro" id="IPR029058">
    <property type="entry name" value="AB_hydrolase_fold"/>
</dbReference>
<feature type="domain" description="Serine aminopeptidase S33" evidence="2">
    <location>
        <begin position="20"/>
        <end position="233"/>
    </location>
</feature>
<dbReference type="InterPro" id="IPR000073">
    <property type="entry name" value="AB_hydrolase_1"/>
</dbReference>
<evidence type="ECO:0000313" key="4">
    <source>
        <dbReference type="Proteomes" id="UP001162891"/>
    </source>
</evidence>
<feature type="compositionally biased region" description="Basic residues" evidence="1">
    <location>
        <begin position="283"/>
        <end position="293"/>
    </location>
</feature>
<dbReference type="PANTHER" id="PTHR43798:SF33">
    <property type="entry name" value="HYDROLASE, PUTATIVE (AFU_ORTHOLOGUE AFUA_2G14860)-RELATED"/>
    <property type="match status" value="1"/>
</dbReference>
<feature type="region of interest" description="Disordered" evidence="1">
    <location>
        <begin position="256"/>
        <end position="293"/>
    </location>
</feature>